<accession>A0ABT0D7L7</accession>
<reference evidence="2 3" key="1">
    <citation type="submission" date="2022-04" db="EMBL/GenBank/DDBJ databases">
        <authorList>
            <person name="Grouzdev D.S."/>
            <person name="Pantiukh K.S."/>
            <person name="Krutkina M.S."/>
        </authorList>
    </citation>
    <scope>NUCLEOTIDE SEQUENCE [LARGE SCALE GENOMIC DNA]</scope>
    <source>
        <strain evidence="2 3">6x-1</strain>
    </source>
</reference>
<feature type="compositionally biased region" description="Pro residues" evidence="1">
    <location>
        <begin position="323"/>
        <end position="339"/>
    </location>
</feature>
<evidence type="ECO:0000313" key="2">
    <source>
        <dbReference type="EMBL" id="MCK0195940.1"/>
    </source>
</evidence>
<sequence length="548" mass="58392">MSADGVVVFESGWGTIIIARGLSTRGQFMKSSRGAELAYALRAYLLQGGSIERLAGFWAQNGGTRCSPAIAPLIAEVADAVDRGRLNAWIFRQPQMGSKADFNSLAEQAERGVQQSMRSSRRPPPPPTAATLAPAAGLGTPLAAALPVRSVGDMKLAERLAIVLRRTPDHLAGDLAEPFRAFVENPETLAMAVLAGILLTELHAVAAGEVIDGAVLTALIVCAVMRGESGYEAVHTTLAAAESVVRFLMLTFGAKTERDLDEAAKLLAQAVAAVGVAAIIFLFRRITGERQDGPKQKAGKGRPVAAMTEEERLRANQGKPLSGPAPAPNPTPPPHPTPPQLSQKPGSQAGPQAGRPSARELLAGQPHNTVEDIYKVAPKHQAKLAKAGQSIEAELGVDWKNPGIKDRETAAAKMERKKYRSVKQMSDIVRGGFVVDTPAQADAVVAKLGRRFDILDEGWKASDVGYVDRKVLVRFDDGTVGEVQIWNRAMYAAKDPGSKLYTQRRSLPAGDIRRQELERQERALYSAAVSESGEDWSAISAASGTGGN</sequence>
<dbReference type="EMBL" id="JALKCH010000002">
    <property type="protein sequence ID" value="MCK0195940.1"/>
    <property type="molecule type" value="Genomic_DNA"/>
</dbReference>
<evidence type="ECO:0000313" key="3">
    <source>
        <dbReference type="Proteomes" id="UP001203284"/>
    </source>
</evidence>
<dbReference type="Proteomes" id="UP001203284">
    <property type="component" value="Unassembled WGS sequence"/>
</dbReference>
<keyword evidence="3" id="KW-1185">Reference proteome</keyword>
<name>A0ABT0D7L7_9HYPH</name>
<organism evidence="2 3">
    <name type="scientific">Ancylobacter crimeensis</name>
    <dbReference type="NCBI Taxonomy" id="2579147"/>
    <lineage>
        <taxon>Bacteria</taxon>
        <taxon>Pseudomonadati</taxon>
        <taxon>Pseudomonadota</taxon>
        <taxon>Alphaproteobacteria</taxon>
        <taxon>Hyphomicrobiales</taxon>
        <taxon>Xanthobacteraceae</taxon>
        <taxon>Ancylobacter</taxon>
    </lineage>
</organism>
<gene>
    <name evidence="2" type="ORF">MWN34_03345</name>
</gene>
<proteinExistence type="predicted"/>
<dbReference type="RefSeq" id="WP_247026474.1">
    <property type="nucleotide sequence ID" value="NZ_JALKCH010000002.1"/>
</dbReference>
<comment type="caution">
    <text evidence="2">The sequence shown here is derived from an EMBL/GenBank/DDBJ whole genome shotgun (WGS) entry which is preliminary data.</text>
</comment>
<feature type="region of interest" description="Disordered" evidence="1">
    <location>
        <begin position="107"/>
        <end position="131"/>
    </location>
</feature>
<feature type="region of interest" description="Disordered" evidence="1">
    <location>
        <begin position="314"/>
        <end position="356"/>
    </location>
</feature>
<evidence type="ECO:0000256" key="1">
    <source>
        <dbReference type="SAM" id="MobiDB-lite"/>
    </source>
</evidence>
<protein>
    <submittedName>
        <fullName evidence="2">Uncharacterized protein</fullName>
    </submittedName>
</protein>